<protein>
    <submittedName>
        <fullName evidence="2">Uncharacterized protein</fullName>
    </submittedName>
</protein>
<keyword evidence="3" id="KW-1185">Reference proteome</keyword>
<dbReference type="EMBL" id="BPLR01020362">
    <property type="protein sequence ID" value="GIX77859.1"/>
    <property type="molecule type" value="Genomic_DNA"/>
</dbReference>
<reference evidence="2 3" key="1">
    <citation type="submission" date="2021-06" db="EMBL/GenBank/DDBJ databases">
        <title>Caerostris extrusa draft genome.</title>
        <authorList>
            <person name="Kono N."/>
            <person name="Arakawa K."/>
        </authorList>
    </citation>
    <scope>NUCLEOTIDE SEQUENCE [LARGE SCALE GENOMIC DNA]</scope>
</reference>
<feature type="compositionally biased region" description="Basic and acidic residues" evidence="1">
    <location>
        <begin position="202"/>
        <end position="211"/>
    </location>
</feature>
<feature type="compositionally biased region" description="Polar residues" evidence="1">
    <location>
        <begin position="212"/>
        <end position="223"/>
    </location>
</feature>
<dbReference type="Proteomes" id="UP001054945">
    <property type="component" value="Unassembled WGS sequence"/>
</dbReference>
<name>A0AAV4MZD4_CAEEX</name>
<proteinExistence type="predicted"/>
<evidence type="ECO:0000256" key="1">
    <source>
        <dbReference type="SAM" id="MobiDB-lite"/>
    </source>
</evidence>
<gene>
    <name evidence="2" type="ORF">CEXT_397651</name>
</gene>
<comment type="caution">
    <text evidence="2">The sequence shown here is derived from an EMBL/GenBank/DDBJ whole genome shotgun (WGS) entry which is preliminary data.</text>
</comment>
<evidence type="ECO:0000313" key="3">
    <source>
        <dbReference type="Proteomes" id="UP001054945"/>
    </source>
</evidence>
<accession>A0AAV4MZD4</accession>
<evidence type="ECO:0000313" key="2">
    <source>
        <dbReference type="EMBL" id="GIX77859.1"/>
    </source>
</evidence>
<dbReference type="AlphaFoldDB" id="A0AAV4MZD4"/>
<feature type="region of interest" description="Disordered" evidence="1">
    <location>
        <begin position="202"/>
        <end position="223"/>
    </location>
</feature>
<sequence>MGYFLPLQGGCRTDQACVNDGPPVPLFPPQRPLQHRRLHLHRDAIRHPRRPPRRHHQGLRVRLPPLGSLLHPHREDTGGVPDPAQPLRGHQVLRRLHLHPPQPRALLQERGVPAEERLLQHRGVRAREQQVDAHDRTQVPQVHGRELEFLMELSLSNAMTVFEGLVKIPHVLHSSSGQKNRGQAGNLVLHIRELRVERVHPTERGRGRLEHSTQGLTESSDWI</sequence>
<organism evidence="2 3">
    <name type="scientific">Caerostris extrusa</name>
    <name type="common">Bark spider</name>
    <name type="synonym">Caerostris bankana</name>
    <dbReference type="NCBI Taxonomy" id="172846"/>
    <lineage>
        <taxon>Eukaryota</taxon>
        <taxon>Metazoa</taxon>
        <taxon>Ecdysozoa</taxon>
        <taxon>Arthropoda</taxon>
        <taxon>Chelicerata</taxon>
        <taxon>Arachnida</taxon>
        <taxon>Araneae</taxon>
        <taxon>Araneomorphae</taxon>
        <taxon>Entelegynae</taxon>
        <taxon>Araneoidea</taxon>
        <taxon>Araneidae</taxon>
        <taxon>Caerostris</taxon>
    </lineage>
</organism>